<evidence type="ECO:0000256" key="1">
    <source>
        <dbReference type="ARBA" id="ARBA00005546"/>
    </source>
</evidence>
<sequence>VNALKGDYMISRTLDVELVVYVSAQHQIGRALDIMGVNDELSSVGVVCIGEDEKKVRECLMGIAEKVGEEISPMFSPTSEKISSLMQNFGITELEMKQFYDSDDLASRNQALSKCVVSRVSQVCFGA</sequence>
<accession>X1BP78</accession>
<dbReference type="Gene3D" id="3.30.2380.10">
    <property type="entry name" value="CGI121/TPRKB"/>
    <property type="match status" value="1"/>
</dbReference>
<dbReference type="InterPro" id="IPR036504">
    <property type="entry name" value="CGI121/TPRKB_sf"/>
</dbReference>
<dbReference type="EMBL" id="BART01013940">
    <property type="protein sequence ID" value="GAG82962.1"/>
    <property type="molecule type" value="Genomic_DNA"/>
</dbReference>
<evidence type="ECO:0000313" key="2">
    <source>
        <dbReference type="EMBL" id="GAG82962.1"/>
    </source>
</evidence>
<proteinExistence type="inferred from homology"/>
<reference evidence="2" key="1">
    <citation type="journal article" date="2014" name="Front. Microbiol.">
        <title>High frequency of phylogenetically diverse reductive dehalogenase-homologous genes in deep subseafloor sedimentary metagenomes.</title>
        <authorList>
            <person name="Kawai M."/>
            <person name="Futagami T."/>
            <person name="Toyoda A."/>
            <person name="Takaki Y."/>
            <person name="Nishi S."/>
            <person name="Hori S."/>
            <person name="Arai W."/>
            <person name="Tsubouchi T."/>
            <person name="Morono Y."/>
            <person name="Uchiyama I."/>
            <person name="Ito T."/>
            <person name="Fujiyama A."/>
            <person name="Inagaki F."/>
            <person name="Takami H."/>
        </authorList>
    </citation>
    <scope>NUCLEOTIDE SEQUENCE</scope>
    <source>
        <strain evidence="2">Expedition CK06-06</strain>
    </source>
</reference>
<comment type="caution">
    <text evidence="2">The sequence shown here is derived from an EMBL/GenBank/DDBJ whole genome shotgun (WGS) entry which is preliminary data.</text>
</comment>
<comment type="similarity">
    <text evidence="1">Belongs to the CGI121/TPRKB family.</text>
</comment>
<gene>
    <name evidence="2" type="ORF">S01H4_28178</name>
</gene>
<feature type="non-terminal residue" evidence="2">
    <location>
        <position position="1"/>
    </location>
</feature>
<dbReference type="AlphaFoldDB" id="X1BP78"/>
<organism evidence="2">
    <name type="scientific">marine sediment metagenome</name>
    <dbReference type="NCBI Taxonomy" id="412755"/>
    <lineage>
        <taxon>unclassified sequences</taxon>
        <taxon>metagenomes</taxon>
        <taxon>ecological metagenomes</taxon>
    </lineage>
</organism>
<dbReference type="InterPro" id="IPR013926">
    <property type="entry name" value="CGI121/TPRKB"/>
</dbReference>
<dbReference type="NCBIfam" id="NF011465">
    <property type="entry name" value="PRK14886.1-1"/>
    <property type="match status" value="1"/>
</dbReference>
<dbReference type="Pfam" id="PF08617">
    <property type="entry name" value="CGI-121"/>
    <property type="match status" value="1"/>
</dbReference>
<name>X1BP78_9ZZZZ</name>
<protein>
    <submittedName>
        <fullName evidence="2">Uncharacterized protein</fullName>
    </submittedName>
</protein>
<dbReference type="SUPFAM" id="SSF143870">
    <property type="entry name" value="PF0523-like"/>
    <property type="match status" value="1"/>
</dbReference>